<dbReference type="InterPro" id="IPR003959">
    <property type="entry name" value="ATPase_AAA_core"/>
</dbReference>
<feature type="compositionally biased region" description="Basic residues" evidence="4">
    <location>
        <begin position="549"/>
        <end position="563"/>
    </location>
</feature>
<organism evidence="6">
    <name type="scientific">bioreactor metagenome</name>
    <dbReference type="NCBI Taxonomy" id="1076179"/>
    <lineage>
        <taxon>unclassified sequences</taxon>
        <taxon>metagenomes</taxon>
        <taxon>ecological metagenomes</taxon>
    </lineage>
</organism>
<dbReference type="InterPro" id="IPR051782">
    <property type="entry name" value="ABC_Transporter_VariousFunc"/>
</dbReference>
<evidence type="ECO:0000256" key="2">
    <source>
        <dbReference type="ARBA" id="ARBA00022741"/>
    </source>
</evidence>
<gene>
    <name evidence="6" type="primary">btuD_179</name>
    <name evidence="6" type="ORF">SDC9_80818</name>
</gene>
<feature type="region of interest" description="Disordered" evidence="4">
    <location>
        <begin position="1"/>
        <end position="20"/>
    </location>
</feature>
<keyword evidence="3 6" id="KW-0067">ATP-binding</keyword>
<dbReference type="PANTHER" id="PTHR42939">
    <property type="entry name" value="ABC TRANSPORTER ATP-BINDING PROTEIN ALBC-RELATED"/>
    <property type="match status" value="1"/>
</dbReference>
<dbReference type="GO" id="GO:0016887">
    <property type="term" value="F:ATP hydrolysis activity"/>
    <property type="evidence" value="ECO:0007669"/>
    <property type="project" value="InterPro"/>
</dbReference>
<dbReference type="Pfam" id="PF13304">
    <property type="entry name" value="AAA_21"/>
    <property type="match status" value="1"/>
</dbReference>
<evidence type="ECO:0000259" key="5">
    <source>
        <dbReference type="PROSITE" id="PS50893"/>
    </source>
</evidence>
<feature type="compositionally biased region" description="Basic residues" evidence="4">
    <location>
        <begin position="571"/>
        <end position="595"/>
    </location>
</feature>
<dbReference type="PROSITE" id="PS50893">
    <property type="entry name" value="ABC_TRANSPORTER_2"/>
    <property type="match status" value="1"/>
</dbReference>
<dbReference type="PROSITE" id="PS00211">
    <property type="entry name" value="ABC_TRANSPORTER_1"/>
    <property type="match status" value="1"/>
</dbReference>
<dbReference type="EMBL" id="VSSQ01006913">
    <property type="protein sequence ID" value="MPM34236.1"/>
    <property type="molecule type" value="Genomic_DNA"/>
</dbReference>
<feature type="compositionally biased region" description="Basic and acidic residues" evidence="4">
    <location>
        <begin position="447"/>
        <end position="457"/>
    </location>
</feature>
<name>A0A644Z084_9ZZZZ</name>
<dbReference type="Gene3D" id="3.40.50.300">
    <property type="entry name" value="P-loop containing nucleotide triphosphate hydrolases"/>
    <property type="match status" value="1"/>
</dbReference>
<accession>A0A644Z084</accession>
<sequence>MAGAVGAGDAGPVEDEGDPGAVQADVHQHLVEGPVEERGVDRHDRVQAHCRHARGGGHRVLLGDAHVEGPVRVGRGEPVEAGRVQHGRGDGHDVVATRADPDEFLGEDVGPGGRDDAGQRLTGVRVDLADRVEAVLLVLLRRPEAVPLLGQAVHDHRPAEVLRLGQCPLHRRLVVTVDRPDVLQAEVGEETLRRQHVLQPDLETVQQVVGGPAHQGRTAHVALDHVEEILVAPIGAHHRQVLRQPAHRRGVGTTVVVHHDDQPQVVLDGDVVEGLPGHPAGQCPVTDEGDDRTPRLPPEFERFRHALGPGQRGGGMRVLHPVMLGFLPAGIAGQAVALAQLVEPRLAPGEDLVHVALMARVEDDRVLRRGEDAVHRQSQLDHTEVGSQVAARTAHVGDEEVTDLRGQLVHFGAGQVTQVLGTLDPLQQWHADQSRARPRGSSTFEASRSRDRKHPDVEISSGPSGVGLRHRPAPGDQVLPFTRYYVLQANWLSYTLRTSDHRTITGPCVHHLTTWFITRSPEEGSDAGDRAPHPSLRQHPRGGRPDPRRPRRADHRIHRAQRCRKVDHAAGRGRHPALRHRQHHDRRPRRPRRSAGRQAGHPFLPDNPDLYDFMTGLDFLGFIADLYRIPRAERRARIAEYAEAYGLTEELGGMIGGYSHGMKQKLALISAFLRQPRLLLLDEPFVGLDPVASHTLKQHLRGLCRSGGAVLFSTHILEVAQTLCDDIAIIRHGRLIVSGPTAQVTRTASLEDVFLELQGEAR</sequence>
<keyword evidence="1" id="KW-0813">Transport</keyword>
<dbReference type="SUPFAM" id="SSF52540">
    <property type="entry name" value="P-loop containing nucleoside triphosphate hydrolases"/>
    <property type="match status" value="1"/>
</dbReference>
<dbReference type="PANTHER" id="PTHR42939:SF1">
    <property type="entry name" value="ABC TRANSPORTER ATP-BINDING PROTEIN ALBC-RELATED"/>
    <property type="match status" value="1"/>
</dbReference>
<dbReference type="InterPro" id="IPR027417">
    <property type="entry name" value="P-loop_NTPase"/>
</dbReference>
<evidence type="ECO:0000313" key="6">
    <source>
        <dbReference type="EMBL" id="MPM34236.1"/>
    </source>
</evidence>
<dbReference type="GO" id="GO:0005524">
    <property type="term" value="F:ATP binding"/>
    <property type="evidence" value="ECO:0007669"/>
    <property type="project" value="UniProtKB-KW"/>
</dbReference>
<dbReference type="AlphaFoldDB" id="A0A644Z084"/>
<feature type="region of interest" description="Disordered" evidence="4">
    <location>
        <begin position="520"/>
        <end position="605"/>
    </location>
</feature>
<keyword evidence="2" id="KW-0547">Nucleotide-binding</keyword>
<evidence type="ECO:0000256" key="1">
    <source>
        <dbReference type="ARBA" id="ARBA00022448"/>
    </source>
</evidence>
<protein>
    <submittedName>
        <fullName evidence="6">Vitamin B12 import ATP-binding protein BtuD</fullName>
    </submittedName>
</protein>
<proteinExistence type="predicted"/>
<evidence type="ECO:0000256" key="3">
    <source>
        <dbReference type="ARBA" id="ARBA00022840"/>
    </source>
</evidence>
<dbReference type="InterPro" id="IPR003439">
    <property type="entry name" value="ABC_transporter-like_ATP-bd"/>
</dbReference>
<dbReference type="InterPro" id="IPR017871">
    <property type="entry name" value="ABC_transporter-like_CS"/>
</dbReference>
<evidence type="ECO:0000256" key="4">
    <source>
        <dbReference type="SAM" id="MobiDB-lite"/>
    </source>
</evidence>
<feature type="domain" description="ABC transporter" evidence="5">
    <location>
        <begin position="473"/>
        <end position="757"/>
    </location>
</feature>
<comment type="caution">
    <text evidence="6">The sequence shown here is derived from an EMBL/GenBank/DDBJ whole genome shotgun (WGS) entry which is preliminary data.</text>
</comment>
<feature type="region of interest" description="Disordered" evidence="4">
    <location>
        <begin position="430"/>
        <end position="472"/>
    </location>
</feature>
<reference evidence="6" key="1">
    <citation type="submission" date="2019-08" db="EMBL/GenBank/DDBJ databases">
        <authorList>
            <person name="Kucharzyk K."/>
            <person name="Murdoch R.W."/>
            <person name="Higgins S."/>
            <person name="Loffler F."/>
        </authorList>
    </citation>
    <scope>NUCLEOTIDE SEQUENCE</scope>
</reference>